<sequence>MGRLPEFSPLEASLIAKLVCAAPSKTRHAPINASYCRRNCLSDGQVKQRIALPTRTALPGHQTPRTHAFAEHFVLAGQLVELSRKLQGRLPWRVGSVLKFLPDILSRARRACIFSDVLQLHVSKTCCRALRLHASSVRDAFQDLARNVFQPLCTGRVVAEPGENCSADYLGVLADFQILPSRARSRGVYLFACVAVACVQDMLQGIALAC</sequence>
<evidence type="ECO:0000313" key="1">
    <source>
        <dbReference type="EMBL" id="CAJ1404483.1"/>
    </source>
</evidence>
<evidence type="ECO:0000313" key="2">
    <source>
        <dbReference type="Proteomes" id="UP001178507"/>
    </source>
</evidence>
<keyword evidence="2" id="KW-1185">Reference proteome</keyword>
<dbReference type="AlphaFoldDB" id="A0AA36NJ98"/>
<gene>
    <name evidence="1" type="ORF">EVOR1521_LOCUS26911</name>
</gene>
<dbReference type="Proteomes" id="UP001178507">
    <property type="component" value="Unassembled WGS sequence"/>
</dbReference>
<accession>A0AA36NJ98</accession>
<name>A0AA36NJ98_9DINO</name>
<organism evidence="1 2">
    <name type="scientific">Effrenium voratum</name>
    <dbReference type="NCBI Taxonomy" id="2562239"/>
    <lineage>
        <taxon>Eukaryota</taxon>
        <taxon>Sar</taxon>
        <taxon>Alveolata</taxon>
        <taxon>Dinophyceae</taxon>
        <taxon>Suessiales</taxon>
        <taxon>Symbiodiniaceae</taxon>
        <taxon>Effrenium</taxon>
    </lineage>
</organism>
<dbReference type="EMBL" id="CAUJNA010003545">
    <property type="protein sequence ID" value="CAJ1404483.1"/>
    <property type="molecule type" value="Genomic_DNA"/>
</dbReference>
<reference evidence="1" key="1">
    <citation type="submission" date="2023-08" db="EMBL/GenBank/DDBJ databases">
        <authorList>
            <person name="Chen Y."/>
            <person name="Shah S."/>
            <person name="Dougan E. K."/>
            <person name="Thang M."/>
            <person name="Chan C."/>
        </authorList>
    </citation>
    <scope>NUCLEOTIDE SEQUENCE</scope>
</reference>
<protein>
    <submittedName>
        <fullName evidence="1">Uncharacterized protein</fullName>
    </submittedName>
</protein>
<proteinExistence type="predicted"/>
<comment type="caution">
    <text evidence="1">The sequence shown here is derived from an EMBL/GenBank/DDBJ whole genome shotgun (WGS) entry which is preliminary data.</text>
</comment>